<keyword evidence="6" id="KW-1133">Transmembrane helix</keyword>
<evidence type="ECO:0000256" key="3">
    <source>
        <dbReference type="ARBA" id="ARBA00022837"/>
    </source>
</evidence>
<evidence type="ECO:0000313" key="8">
    <source>
        <dbReference type="EMBL" id="GIX94935.1"/>
    </source>
</evidence>
<dbReference type="SUPFAM" id="SSF141072">
    <property type="entry name" value="CalX-like"/>
    <property type="match status" value="19"/>
</dbReference>
<protein>
    <submittedName>
        <fullName evidence="8">Adhesion G-protein coupled receptor V1</fullName>
    </submittedName>
</protein>
<dbReference type="SUPFAM" id="SSF57567">
    <property type="entry name" value="Serine protease inhibitors"/>
    <property type="match status" value="2"/>
</dbReference>
<reference evidence="8 9" key="1">
    <citation type="submission" date="2021-06" db="EMBL/GenBank/DDBJ databases">
        <title>Caerostris darwini draft genome.</title>
        <authorList>
            <person name="Kono N."/>
            <person name="Arakawa K."/>
        </authorList>
    </citation>
    <scope>NUCLEOTIDE SEQUENCE [LARGE SCALE GENOMIC DNA]</scope>
</reference>
<feature type="domain" description="Calx-beta" evidence="7">
    <location>
        <begin position="1119"/>
        <end position="1219"/>
    </location>
</feature>
<keyword evidence="8" id="KW-0675">Receptor</keyword>
<feature type="domain" description="Calx-beta" evidence="7">
    <location>
        <begin position="169"/>
        <end position="265"/>
    </location>
</feature>
<keyword evidence="6" id="KW-0812">Transmembrane</keyword>
<feature type="domain" description="Calx-beta" evidence="7">
    <location>
        <begin position="2313"/>
        <end position="2422"/>
    </location>
</feature>
<dbReference type="GO" id="GO:0016020">
    <property type="term" value="C:membrane"/>
    <property type="evidence" value="ECO:0007669"/>
    <property type="project" value="InterPro"/>
</dbReference>
<dbReference type="Gene3D" id="2.60.40.2030">
    <property type="match status" value="19"/>
</dbReference>
<keyword evidence="3" id="KW-0106">Calcium</keyword>
<feature type="domain" description="Calx-beta" evidence="7">
    <location>
        <begin position="1719"/>
        <end position="1819"/>
    </location>
</feature>
<dbReference type="PANTHER" id="PTHR11878">
    <property type="entry name" value="SODIUM/CALCIUM EXCHANGER"/>
    <property type="match status" value="1"/>
</dbReference>
<keyword evidence="9" id="KW-1185">Reference proteome</keyword>
<feature type="domain" description="Calx-beta" evidence="7">
    <location>
        <begin position="2199"/>
        <end position="2299"/>
    </location>
</feature>
<organism evidence="8 9">
    <name type="scientific">Caerostris darwini</name>
    <dbReference type="NCBI Taxonomy" id="1538125"/>
    <lineage>
        <taxon>Eukaryota</taxon>
        <taxon>Metazoa</taxon>
        <taxon>Ecdysozoa</taxon>
        <taxon>Arthropoda</taxon>
        <taxon>Chelicerata</taxon>
        <taxon>Arachnida</taxon>
        <taxon>Araneae</taxon>
        <taxon>Araneomorphae</taxon>
        <taxon>Entelegynae</taxon>
        <taxon>Araneoidea</taxon>
        <taxon>Araneidae</taxon>
        <taxon>Caerostris</taxon>
    </lineage>
</organism>
<dbReference type="InterPro" id="IPR003644">
    <property type="entry name" value="Calx_beta"/>
</dbReference>
<keyword evidence="4" id="KW-0813">Transport</keyword>
<evidence type="ECO:0000256" key="4">
    <source>
        <dbReference type="ARBA" id="ARBA00023065"/>
    </source>
</evidence>
<feature type="region of interest" description="Disordered" evidence="5">
    <location>
        <begin position="2558"/>
        <end position="2584"/>
    </location>
</feature>
<evidence type="ECO:0000256" key="1">
    <source>
        <dbReference type="ARBA" id="ARBA00022729"/>
    </source>
</evidence>
<keyword evidence="2" id="KW-0677">Repeat</keyword>
<dbReference type="PANTHER" id="PTHR11878:SF65">
    <property type="entry name" value="NA_CA-EXCHANGE PROTEIN, ISOFORM G"/>
    <property type="match status" value="1"/>
</dbReference>
<feature type="region of interest" description="Disordered" evidence="5">
    <location>
        <begin position="2471"/>
        <end position="2503"/>
    </location>
</feature>
<dbReference type="Gene3D" id="2.10.25.10">
    <property type="entry name" value="Laminin"/>
    <property type="match status" value="2"/>
</dbReference>
<feature type="domain" description="Calx-beta" evidence="7">
    <location>
        <begin position="519"/>
        <end position="619"/>
    </location>
</feature>
<evidence type="ECO:0000256" key="5">
    <source>
        <dbReference type="SAM" id="MobiDB-lite"/>
    </source>
</evidence>
<evidence type="ECO:0000256" key="2">
    <source>
        <dbReference type="ARBA" id="ARBA00022737"/>
    </source>
</evidence>
<sequence>MKWSALFSTLSNRTFNCVDSDDGADALCYPSASGSRRHSIEIPRVRGHPGFSSSSGVSVFPFSPVPGWGILTFIRFREFHKMLFLAVIVLMVPSVVFSFALDAKADILSLVAPPGNLGCGALEEFLHCGSPCPPTCDTLREQVCCEVACVAGCYCANGFILETRNLPRKCVPLAACPKPGVLMFGRSSLSVLEGSKMVRIPVIRVNGSYSKISVRYQSVEPKTGPYSQIQGLLEFPDGVEMQEIEIPLLDDDIRGPDVSVRLMLVQPSKKTDIVGESCVLDILDDDMIPGYLELEKSMLSVPENVGSVRLNVLRLDGTDGQIRVKYQTVPDSAVSGSDFSTAVGELVFEEGEKAKTLTVDIVDDEIRESPERFKIELFDPTAGPGVLNFRRRFGSILSAEITIVDNDMRPGTLEMERPTYSVLENAGKIEVGVVRVGGTDGQIRVRYQTVPKSAKEDLDFQPAFGELVFEEGERLKTITLMLLDDKVREPPQSFEVLLSDPTGGAGVINFRGLGSGQRTLITINDDDMTPGTLELERSSYVISEGGGSVQVGVVRVGGSDGRIKVKYQTVPRTALVQTDFMPETGELLFEEGEIRKTISVKILDDNVREPSKTFEVQLLGPTAEMGVLNFRGLGSLSTAVVTITDNDMTPGSLQLEEPSYTVLENIGMVRVPVVRVGGSDGTIRVQCRVLPRSALVGKDFILQTTELMFKEGETIKSIEIQILDNSVKEPLKSFVIELVDPTADVGVLNFRGLGSRPSTEVFITDDDMTPGTLEIERSSYLISERDGSVQVGVVRLGGSDGRIKVKYQTIPKTAVVQVDFVPASGELFFDVGETRQTITVQILNDNVREPSKTFEVQLLDPNAEERVLNFKGLGPVQTAVITITDGDMTPGSLEVEKSSYVISEGGGAVQVGVVRVGGSDGRIKVRYQTVPITALVQTDFVPAKGELVFDEGEIRKTITVQILNDNVREPSKMFEVQLFDPTAGLGVINFRGFGSISKTVVTITDDDMTPGSLELERASYVVSEGGGSVQVGVVRVGGSDGQIKVRYQTVPRTALVQTDFVSVTGVLVFDEGENRKTITVQILNDNVREPSKVFEVQLLDPTAGQGVINFRGFGSISKAVVTITDDDMTPGSLELERASYVVSEGGGSVQVRVVRMGGNDGQIKVRYQTVPRTALVQTDFVPASGELVFNEGETRKTITVQILNDNAREPTKVFEVQLLDPTAGQGVINFRGFGSISKTVVTITDDDMTPGSLELERSSYVISEGGGSVQVGVVRVGGSDGQIKVRYQTMPRTALVQTDFVPVTGELVFNEGEIRKTITVQILNDKVREPSKVFEVQLLDPTAGQGVINFRGFGSISKAVVTITDDDMTPGTLEIEESFYSVQENIGLVRVAVVRVGGSDGTIRVQYRALPMSALPGKDFLLQSGELVFQEGETKKFIEVQILDDSVREPFKTFAIELIEPTADRGVINFRGLGSRPTVEVLIKDDDMTPGSLQLERASYMISEGGGSVQVGVVRLGGSDGQIKVRYQTVPRTALVPTDFVPASGMLVFEEGETRKTITVQILNDNVREPSKVFEVQLLDPTAGQGVINFRGFGSISKSVVTITDDDMTPGILQLEETTYFVQESEGTVQMGVVRVGGSDGQIRVKYQTRPKTAQAGFDFLPLTGELVFGEGDKRKVISVVIKDDQVKEPTESFEVELLDPSAGQGVLNFRGLGQNQRAEVFITDDDMVPGVVELEQTQFVVTEGVGKMQVGVVRLGGSDGQIRVKYQTKPKTALPGFDFMPVKGELVFEDGETRKTIVLEIKDDQLREPQKSFELELFEPSAGQGVVNFRRHEQKQTALVIINDDDMNPGVLQLEQSSYMCVEGVGVLQIAVVRVGGSDGQIRCRYRTTAKTARAGFDFVSVSGEVVFEDGQTRKTIPLRILDDDVKEPSLNFEIELLEPRLGSGIFKFKGLGSQIKALVTIADDDDKPGLLELEAASYVFSESAGFVEVPVVRRGGSDGQISVWYEAVPRTAIPGSDFVLPKGKLIFQDGETRKNIRFQIIDDRIREHSKSFELELLDPSSGPGVLNFRGLGPRTTALITIADDDISPGILILEKPSYTVREADGRIQIGVSRVDGSQGRVRVQYQTVPLTAIPGSDFVPVSGELVFEDGVTRRVIDIQILNDQRREATEDFEVQIFNPVADGQLINFRGLGSTNLAVVSILDDDNNPGVFEFREVQTSVRESSGMVSITIMRTEGEDGPVTLRLQAQDATAKMGQDYNLRDTFVRFGDGDKEKTVQVDIVDDNIPEGRESFQLGLFDPTSGAQLGRNTVFTVTIVDDDKFVDQLSVSTAPKPLIFLKSTSIVVAKGETSAKIPIRREGYLGPLTIFLETIDVTAVKGTDYRGAKGNVNFKDNEIVLTVGVRLFPNKGSSEPKKFLVKISSPSRGVVVDGKDVATVHINAGSTSEIQENLNFGGSISFTSGRSRTSATGDLQISGISPGVSSSNISPSLPNLPPASLPPSGGMRLPGLSNIPAMPPPNLPVNLPAIPPPNLPAVPPANLPVVPPPRLPPANLPSTGLSNFPGLPSGGSSLQGLPNPTSEGLSPPGPIPLQGCPPGTTFRQCSPTCPQVCNVQPDAGACSKRCITGCFCPDGMIFESLTSHRCILPSQCSGGNRQSVVGGGLLGGGGGGGGGGLLGGGGGGGGGGLLGGLLGGGGGGGGLLGGGGGGGVGAKVGGRVDVSGGGGGGFLGGLLG</sequence>
<proteinExistence type="predicted"/>
<evidence type="ECO:0000256" key="6">
    <source>
        <dbReference type="SAM" id="Phobius"/>
    </source>
</evidence>
<dbReference type="SMART" id="SM00237">
    <property type="entry name" value="Calx_beta"/>
    <property type="match status" value="19"/>
</dbReference>
<dbReference type="GO" id="GO:0030001">
    <property type="term" value="P:metal ion transport"/>
    <property type="evidence" value="ECO:0007669"/>
    <property type="project" value="TreeGrafter"/>
</dbReference>
<feature type="compositionally biased region" description="Low complexity" evidence="5">
    <location>
        <begin position="2475"/>
        <end position="2491"/>
    </location>
</feature>
<dbReference type="Proteomes" id="UP001054837">
    <property type="component" value="Unassembled WGS sequence"/>
</dbReference>
<feature type="domain" description="Calx-beta" evidence="7">
    <location>
        <begin position="1839"/>
        <end position="1939"/>
    </location>
</feature>
<dbReference type="Pfam" id="PF03160">
    <property type="entry name" value="Calx-beta"/>
    <property type="match status" value="12"/>
</dbReference>
<feature type="domain" description="Calx-beta" evidence="7">
    <location>
        <begin position="1599"/>
        <end position="1699"/>
    </location>
</feature>
<gene>
    <name evidence="8" type="primary">Adgrv1</name>
    <name evidence="8" type="ORF">CDAR_530281</name>
</gene>
<feature type="domain" description="Calx-beta" evidence="7">
    <location>
        <begin position="759"/>
        <end position="859"/>
    </location>
</feature>
<dbReference type="GO" id="GO:0007154">
    <property type="term" value="P:cell communication"/>
    <property type="evidence" value="ECO:0007669"/>
    <property type="project" value="InterPro"/>
</dbReference>
<accession>A0AAV4PEE4</accession>
<keyword evidence="4" id="KW-0406">Ion transport</keyword>
<feature type="domain" description="Calx-beta" evidence="7">
    <location>
        <begin position="399"/>
        <end position="499"/>
    </location>
</feature>
<keyword evidence="1" id="KW-0732">Signal</keyword>
<dbReference type="InterPro" id="IPR051171">
    <property type="entry name" value="CaCA"/>
</dbReference>
<feature type="domain" description="Calx-beta" evidence="7">
    <location>
        <begin position="278"/>
        <end position="378"/>
    </location>
</feature>
<feature type="domain" description="Calx-beta" evidence="7">
    <location>
        <begin position="1239"/>
        <end position="1339"/>
    </location>
</feature>
<dbReference type="CDD" id="cd19941">
    <property type="entry name" value="TIL"/>
    <property type="match status" value="2"/>
</dbReference>
<dbReference type="InterPro" id="IPR036084">
    <property type="entry name" value="Ser_inhib-like_sf"/>
</dbReference>
<feature type="domain" description="Calx-beta" evidence="7">
    <location>
        <begin position="1479"/>
        <end position="1579"/>
    </location>
</feature>
<feature type="compositionally biased region" description="Low complexity" evidence="5">
    <location>
        <begin position="2558"/>
        <end position="2578"/>
    </location>
</feature>
<comment type="caution">
    <text evidence="8">The sequence shown here is derived from an EMBL/GenBank/DDBJ whole genome shotgun (WGS) entry which is preliminary data.</text>
</comment>
<dbReference type="EMBL" id="BPLQ01002675">
    <property type="protein sequence ID" value="GIX94935.1"/>
    <property type="molecule type" value="Genomic_DNA"/>
</dbReference>
<dbReference type="InterPro" id="IPR038081">
    <property type="entry name" value="CalX-like_sf"/>
</dbReference>
<feature type="domain" description="Calx-beta" evidence="7">
    <location>
        <begin position="1959"/>
        <end position="2059"/>
    </location>
</feature>
<dbReference type="Pfam" id="PF01826">
    <property type="entry name" value="TIL"/>
    <property type="match status" value="2"/>
</dbReference>
<evidence type="ECO:0000259" key="7">
    <source>
        <dbReference type="SMART" id="SM00237"/>
    </source>
</evidence>
<dbReference type="InterPro" id="IPR002919">
    <property type="entry name" value="TIL_dom"/>
</dbReference>
<name>A0AAV4PEE4_9ARAC</name>
<keyword evidence="6" id="KW-0472">Membrane</keyword>
<feature type="domain" description="Calx-beta" evidence="7">
    <location>
        <begin position="999"/>
        <end position="1099"/>
    </location>
</feature>
<feature type="domain" description="Calx-beta" evidence="7">
    <location>
        <begin position="639"/>
        <end position="739"/>
    </location>
</feature>
<feature type="domain" description="Calx-beta" evidence="7">
    <location>
        <begin position="1359"/>
        <end position="1459"/>
    </location>
</feature>
<feature type="domain" description="Calx-beta" evidence="7">
    <location>
        <begin position="879"/>
        <end position="979"/>
    </location>
</feature>
<feature type="transmembrane region" description="Helical" evidence="6">
    <location>
        <begin position="82"/>
        <end position="101"/>
    </location>
</feature>
<feature type="domain" description="Calx-beta" evidence="7">
    <location>
        <begin position="2079"/>
        <end position="2179"/>
    </location>
</feature>
<evidence type="ECO:0000313" key="9">
    <source>
        <dbReference type="Proteomes" id="UP001054837"/>
    </source>
</evidence>